<dbReference type="Gene3D" id="1.10.10.10">
    <property type="entry name" value="Winged helix-like DNA-binding domain superfamily/Winged helix DNA-binding domain"/>
    <property type="match status" value="1"/>
</dbReference>
<dbReference type="Proteomes" id="UP000824090">
    <property type="component" value="Unassembled WGS sequence"/>
</dbReference>
<dbReference type="PANTHER" id="PTHR30363">
    <property type="entry name" value="HTH-TYPE TRANSCRIPTIONAL REGULATOR SRLR-RELATED"/>
    <property type="match status" value="1"/>
</dbReference>
<reference evidence="5" key="2">
    <citation type="journal article" date="2021" name="PeerJ">
        <title>Extensive microbial diversity within the chicken gut microbiome revealed by metagenomics and culture.</title>
        <authorList>
            <person name="Gilroy R."/>
            <person name="Ravi A."/>
            <person name="Getino M."/>
            <person name="Pursley I."/>
            <person name="Horton D.L."/>
            <person name="Alikhan N.F."/>
            <person name="Baker D."/>
            <person name="Gharbi K."/>
            <person name="Hall N."/>
            <person name="Watson M."/>
            <person name="Adriaenssens E.M."/>
            <person name="Foster-Nyarko E."/>
            <person name="Jarju S."/>
            <person name="Secka A."/>
            <person name="Antonio M."/>
            <person name="Oren A."/>
            <person name="Chaudhuri R.R."/>
            <person name="La Ragione R."/>
            <person name="Hildebrand F."/>
            <person name="Pallen M.J."/>
        </authorList>
    </citation>
    <scope>NUCLEOTIDE SEQUENCE</scope>
    <source>
        <strain evidence="5">ChiHcec3-6078</strain>
    </source>
</reference>
<evidence type="ECO:0000313" key="6">
    <source>
        <dbReference type="Proteomes" id="UP000824090"/>
    </source>
</evidence>
<dbReference type="InterPro" id="IPR037171">
    <property type="entry name" value="NagB/RpiA_transferase-like"/>
</dbReference>
<dbReference type="InterPro" id="IPR018356">
    <property type="entry name" value="Tscrpt_reg_HTH_DeoR_CS"/>
</dbReference>
<dbReference type="InterPro" id="IPR036388">
    <property type="entry name" value="WH-like_DNA-bd_sf"/>
</dbReference>
<evidence type="ECO:0000256" key="3">
    <source>
        <dbReference type="ARBA" id="ARBA00023163"/>
    </source>
</evidence>
<dbReference type="PRINTS" id="PR00037">
    <property type="entry name" value="HTHLACR"/>
</dbReference>
<dbReference type="PROSITE" id="PS51000">
    <property type="entry name" value="HTH_DEOR_2"/>
    <property type="match status" value="1"/>
</dbReference>
<evidence type="ECO:0000259" key="4">
    <source>
        <dbReference type="PROSITE" id="PS51000"/>
    </source>
</evidence>
<proteinExistence type="predicted"/>
<dbReference type="SUPFAM" id="SSF100950">
    <property type="entry name" value="NagB/RpiA/CoA transferase-like"/>
    <property type="match status" value="1"/>
</dbReference>
<protein>
    <submittedName>
        <fullName evidence="5">DeoR/GlpR transcriptional regulator</fullName>
    </submittedName>
</protein>
<feature type="domain" description="HTH deoR-type" evidence="4">
    <location>
        <begin position="3"/>
        <end position="58"/>
    </location>
</feature>
<dbReference type="GO" id="GO:0003677">
    <property type="term" value="F:DNA binding"/>
    <property type="evidence" value="ECO:0007669"/>
    <property type="project" value="UniProtKB-KW"/>
</dbReference>
<evidence type="ECO:0000256" key="2">
    <source>
        <dbReference type="ARBA" id="ARBA00023125"/>
    </source>
</evidence>
<dbReference type="SUPFAM" id="SSF46785">
    <property type="entry name" value="Winged helix' DNA-binding domain"/>
    <property type="match status" value="1"/>
</dbReference>
<evidence type="ECO:0000256" key="1">
    <source>
        <dbReference type="ARBA" id="ARBA00023015"/>
    </source>
</evidence>
<dbReference type="GO" id="GO:0003700">
    <property type="term" value="F:DNA-binding transcription factor activity"/>
    <property type="evidence" value="ECO:0007669"/>
    <property type="project" value="InterPro"/>
</dbReference>
<accession>A0A9D1L7Y3</accession>
<dbReference type="Pfam" id="PF00455">
    <property type="entry name" value="DeoRC"/>
    <property type="match status" value="1"/>
</dbReference>
<dbReference type="InterPro" id="IPR001034">
    <property type="entry name" value="DeoR_HTH"/>
</dbReference>
<keyword evidence="1" id="KW-0805">Transcription regulation</keyword>
<dbReference type="SMART" id="SM01134">
    <property type="entry name" value="DeoRC"/>
    <property type="match status" value="1"/>
</dbReference>
<sequence>MLQEERFFNIIEYLKANGTAKLSQLAALNGVSVDTVRRDLETLDGYGLLERVRGGAVRKEENMDRQISGMRTMVNGKEKASLAEGVTQVVSEGETIILGSGTTAAEIAGALARSYKRLTVITNDMGVVQALSPKEHFTVIVAGGILDPEENATFGDQCEEEIRQYNADLCIISGSSLSPEKGVTDFRLDQAEVFKAMLASSARRVVAADHEKFLKSPACMNVCPVEDIHVILTDKGLPPETGELYEARGIRVIAS</sequence>
<dbReference type="EMBL" id="DVMP01000156">
    <property type="protein sequence ID" value="HIU26543.1"/>
    <property type="molecule type" value="Genomic_DNA"/>
</dbReference>
<dbReference type="SMART" id="SM00420">
    <property type="entry name" value="HTH_DEOR"/>
    <property type="match status" value="1"/>
</dbReference>
<reference evidence="5" key="1">
    <citation type="submission" date="2020-10" db="EMBL/GenBank/DDBJ databases">
        <authorList>
            <person name="Gilroy R."/>
        </authorList>
    </citation>
    <scope>NUCLEOTIDE SEQUENCE</scope>
    <source>
        <strain evidence="5">ChiHcec3-6078</strain>
    </source>
</reference>
<keyword evidence="2" id="KW-0238">DNA-binding</keyword>
<dbReference type="PROSITE" id="PS00894">
    <property type="entry name" value="HTH_DEOR_1"/>
    <property type="match status" value="1"/>
</dbReference>
<dbReference type="InterPro" id="IPR036390">
    <property type="entry name" value="WH_DNA-bd_sf"/>
</dbReference>
<dbReference type="AlphaFoldDB" id="A0A9D1L7Y3"/>
<dbReference type="InterPro" id="IPR014036">
    <property type="entry name" value="DeoR-like_C"/>
</dbReference>
<name>A0A9D1L7Y3_9FIRM</name>
<comment type="caution">
    <text evidence="5">The sequence shown here is derived from an EMBL/GenBank/DDBJ whole genome shotgun (WGS) entry which is preliminary data.</text>
</comment>
<dbReference type="PANTHER" id="PTHR30363:SF44">
    <property type="entry name" value="AGA OPERON TRANSCRIPTIONAL REPRESSOR-RELATED"/>
    <property type="match status" value="1"/>
</dbReference>
<dbReference type="InterPro" id="IPR050313">
    <property type="entry name" value="Carb_Metab_HTH_regulators"/>
</dbReference>
<organism evidence="5 6">
    <name type="scientific">Candidatus Allocopromorpha excrementigallinarum</name>
    <dbReference type="NCBI Taxonomy" id="2840742"/>
    <lineage>
        <taxon>Bacteria</taxon>
        <taxon>Bacillati</taxon>
        <taxon>Bacillota</taxon>
        <taxon>Clostridia</taxon>
        <taxon>Eubacteriales</taxon>
        <taxon>Eubacteriaceae</taxon>
        <taxon>Eubacteriaceae incertae sedis</taxon>
        <taxon>Candidatus Allocopromorpha</taxon>
    </lineage>
</organism>
<keyword evidence="3" id="KW-0804">Transcription</keyword>
<gene>
    <name evidence="5" type="ORF">IAC50_08645</name>
</gene>
<dbReference type="Pfam" id="PF08220">
    <property type="entry name" value="HTH_DeoR"/>
    <property type="match status" value="1"/>
</dbReference>
<evidence type="ECO:0000313" key="5">
    <source>
        <dbReference type="EMBL" id="HIU26543.1"/>
    </source>
</evidence>